<dbReference type="Pfam" id="PF18329">
    <property type="entry name" value="SGBP_B_XBD"/>
    <property type="match status" value="1"/>
</dbReference>
<dbReference type="GO" id="GO:0030247">
    <property type="term" value="F:polysaccharide binding"/>
    <property type="evidence" value="ECO:0007669"/>
    <property type="project" value="InterPro"/>
</dbReference>
<evidence type="ECO:0000313" key="2">
    <source>
        <dbReference type="EMBL" id="MPM05310.1"/>
    </source>
</evidence>
<gene>
    <name evidence="2" type="ORF">SDC9_51598</name>
</gene>
<dbReference type="AlphaFoldDB" id="A0A644WNB7"/>
<proteinExistence type="predicted"/>
<name>A0A644WNB7_9ZZZZ</name>
<dbReference type="EMBL" id="VSSQ01001120">
    <property type="protein sequence ID" value="MPM05310.1"/>
    <property type="molecule type" value="Genomic_DNA"/>
</dbReference>
<dbReference type="InterPro" id="IPR040475">
    <property type="entry name" value="SGBP_B_XBD"/>
</dbReference>
<comment type="caution">
    <text evidence="2">The sequence shown here is derived from an EMBL/GenBank/DDBJ whole genome shotgun (WGS) entry which is preliminary data.</text>
</comment>
<feature type="domain" description="Surface glycan-binding protein B xyloglucan binding" evidence="1">
    <location>
        <begin position="10"/>
        <end position="80"/>
    </location>
</feature>
<reference evidence="2" key="1">
    <citation type="submission" date="2019-08" db="EMBL/GenBank/DDBJ databases">
        <authorList>
            <person name="Kucharzyk K."/>
            <person name="Murdoch R.W."/>
            <person name="Higgins S."/>
            <person name="Loffler F."/>
        </authorList>
    </citation>
    <scope>NUCLEOTIDE SEQUENCE</scope>
</reference>
<organism evidence="2">
    <name type="scientific">bioreactor metagenome</name>
    <dbReference type="NCBI Taxonomy" id="1076179"/>
    <lineage>
        <taxon>unclassified sequences</taxon>
        <taxon>metagenomes</taxon>
        <taxon>ecological metagenomes</taxon>
    </lineage>
</organism>
<accession>A0A644WNB7</accession>
<sequence length="89" mass="9904">MVINGFRATNDKEWIPALSGVAYHTRSKWTTISSDFAFYKNATGGSPLFETGNKFTFAYIHGAGTVAPTDLSMTNLRFAKKIKIVRKQL</sequence>
<protein>
    <recommendedName>
        <fullName evidence="1">Surface glycan-binding protein B xyloglucan binding domain-containing protein</fullName>
    </recommendedName>
</protein>
<evidence type="ECO:0000259" key="1">
    <source>
        <dbReference type="Pfam" id="PF18329"/>
    </source>
</evidence>